<dbReference type="PANTHER" id="PTHR30258">
    <property type="entry name" value="TYPE II SECRETION SYSTEM PROTEIN GSPE-RELATED"/>
    <property type="match status" value="1"/>
</dbReference>
<evidence type="ECO:0000256" key="3">
    <source>
        <dbReference type="ARBA" id="ARBA00022840"/>
    </source>
</evidence>
<feature type="domain" description="Bacterial type II secretion system protein E" evidence="4">
    <location>
        <begin position="387"/>
        <end position="401"/>
    </location>
</feature>
<evidence type="ECO:0000313" key="6">
    <source>
        <dbReference type="Proteomes" id="UP000189857"/>
    </source>
</evidence>
<protein>
    <submittedName>
        <fullName evidence="5">Type IV pilus assembly protein PilB</fullName>
    </submittedName>
</protein>
<dbReference type="Gene3D" id="3.30.300.160">
    <property type="entry name" value="Type II secretion system, protein E, N-terminal domain"/>
    <property type="match status" value="1"/>
</dbReference>
<evidence type="ECO:0000313" key="5">
    <source>
        <dbReference type="EMBL" id="SJZ67094.1"/>
    </source>
</evidence>
<keyword evidence="3" id="KW-0067">ATP-binding</keyword>
<dbReference type="InterPro" id="IPR037257">
    <property type="entry name" value="T2SS_E_N_sf"/>
</dbReference>
<dbReference type="SUPFAM" id="SSF160246">
    <property type="entry name" value="EspE N-terminal domain-like"/>
    <property type="match status" value="1"/>
</dbReference>
<dbReference type="Pfam" id="PF05157">
    <property type="entry name" value="MshEN"/>
    <property type="match status" value="1"/>
</dbReference>
<evidence type="ECO:0000259" key="4">
    <source>
        <dbReference type="PROSITE" id="PS00662"/>
    </source>
</evidence>
<dbReference type="GO" id="GO:0005524">
    <property type="term" value="F:ATP binding"/>
    <property type="evidence" value="ECO:0007669"/>
    <property type="project" value="UniProtKB-KW"/>
</dbReference>
<comment type="similarity">
    <text evidence="1">Belongs to the GSP E family.</text>
</comment>
<evidence type="ECO:0000256" key="2">
    <source>
        <dbReference type="ARBA" id="ARBA00022741"/>
    </source>
</evidence>
<dbReference type="InterPro" id="IPR027417">
    <property type="entry name" value="P-loop_NTPase"/>
</dbReference>
<proteinExistence type="inferred from homology"/>
<keyword evidence="2" id="KW-0547">Nucleotide-binding</keyword>
<name>A0A1T4MK16_9FIRM</name>
<dbReference type="AlphaFoldDB" id="A0A1T4MK16"/>
<dbReference type="PANTHER" id="PTHR30258:SF1">
    <property type="entry name" value="PROTEIN TRANSPORT PROTEIN HOFB HOMOLOG"/>
    <property type="match status" value="1"/>
</dbReference>
<dbReference type="Gene3D" id="3.30.450.90">
    <property type="match status" value="1"/>
</dbReference>
<keyword evidence="6" id="KW-1185">Reference proteome</keyword>
<dbReference type="SUPFAM" id="SSF52540">
    <property type="entry name" value="P-loop containing nucleoside triphosphate hydrolases"/>
    <property type="match status" value="1"/>
</dbReference>
<dbReference type="InterPro" id="IPR007831">
    <property type="entry name" value="T2SS_GspE_N"/>
</dbReference>
<sequence length="573" mass="62453">MKVSGVRKKIRIGDLLVEAGAISEDQLQQALEKQKESGGRIGNIIMQMGFISRELLITVLTAQTGIDYCEIKSVKVDDAVLKLVPDSLVNKYKIMPVGYDENNPNILKVAMADPMDLVAIDDISITSGLQVEPMLSFEEDLNEVIGKYYGSAQAMEAAEQYRKEQASGEVTDEEASQLDDDVDNSPIVLLVNQIIEGGVRQRGSDIHIEPMETYVRVRYRIDGALKQVMTYDYSLAAAISARIKIIGGMDIAEKRKPQDGRITIMVDRREFDVRVSILPTVYGEKTVMRLTSKDGLTKPKSGLGFSPAEIEVFDGILSNPHGIILVTGPTGSGKSTTLYTSLSELNTEDVNIITVEDPVEANIDGINQVQVNVKAELTFAAALRSILRQDPDIIMIGEIRDGETAQIAVQAAITGHLVVSTLHTNSAASTVTRIIDMGIEPYIIGDALVGVIAQRLVRRLCTACKSPRLADEEEMIALGIEDMDEDVVVYEPVGCPLCNNTGYSGRIGVYEMMPVSKKLQAVISKGATADVIEAQALEEGMSTLKMSAAKHVLNGITSLDEMKKITYTAEDEY</sequence>
<dbReference type="GO" id="GO:0005886">
    <property type="term" value="C:plasma membrane"/>
    <property type="evidence" value="ECO:0007669"/>
    <property type="project" value="TreeGrafter"/>
</dbReference>
<dbReference type="OrthoDB" id="9808272at2"/>
<gene>
    <name evidence="5" type="ORF">SAMN02745110_01253</name>
</gene>
<evidence type="ECO:0000256" key="1">
    <source>
        <dbReference type="ARBA" id="ARBA00006611"/>
    </source>
</evidence>
<dbReference type="Gene3D" id="3.40.50.300">
    <property type="entry name" value="P-loop containing nucleotide triphosphate hydrolases"/>
    <property type="match status" value="1"/>
</dbReference>
<dbReference type="CDD" id="cd01129">
    <property type="entry name" value="PulE-GspE-like"/>
    <property type="match status" value="1"/>
</dbReference>
<dbReference type="PROSITE" id="PS00662">
    <property type="entry name" value="T2SP_E"/>
    <property type="match status" value="1"/>
</dbReference>
<dbReference type="RefSeq" id="WP_078787098.1">
    <property type="nucleotide sequence ID" value="NZ_FMTO01000006.1"/>
</dbReference>
<reference evidence="5 6" key="1">
    <citation type="submission" date="2017-02" db="EMBL/GenBank/DDBJ databases">
        <authorList>
            <person name="Peterson S.W."/>
        </authorList>
    </citation>
    <scope>NUCLEOTIDE SEQUENCE [LARGE SCALE GENOMIC DNA]</scope>
    <source>
        <strain evidence="5 6">ATCC 17233</strain>
    </source>
</reference>
<accession>A0A1T4MK16</accession>
<dbReference type="EMBL" id="FUXA01000007">
    <property type="protein sequence ID" value="SJZ67094.1"/>
    <property type="molecule type" value="Genomic_DNA"/>
</dbReference>
<dbReference type="Proteomes" id="UP000189857">
    <property type="component" value="Unassembled WGS sequence"/>
</dbReference>
<dbReference type="GO" id="GO:0016887">
    <property type="term" value="F:ATP hydrolysis activity"/>
    <property type="evidence" value="ECO:0007669"/>
    <property type="project" value="TreeGrafter"/>
</dbReference>
<dbReference type="Pfam" id="PF00437">
    <property type="entry name" value="T2SSE"/>
    <property type="match status" value="1"/>
</dbReference>
<dbReference type="FunFam" id="3.40.50.300:FF:000398">
    <property type="entry name" value="Type IV pilus assembly ATPase PilB"/>
    <property type="match status" value="1"/>
</dbReference>
<dbReference type="InterPro" id="IPR001482">
    <property type="entry name" value="T2SS/T4SS_dom"/>
</dbReference>
<organism evidence="5 6">
    <name type="scientific">Eubacterium ruminantium</name>
    <dbReference type="NCBI Taxonomy" id="42322"/>
    <lineage>
        <taxon>Bacteria</taxon>
        <taxon>Bacillati</taxon>
        <taxon>Bacillota</taxon>
        <taxon>Clostridia</taxon>
        <taxon>Eubacteriales</taxon>
        <taxon>Eubacteriaceae</taxon>
        <taxon>Eubacterium</taxon>
    </lineage>
</organism>